<dbReference type="InterPro" id="IPR004147">
    <property type="entry name" value="ABC1_dom"/>
</dbReference>
<dbReference type="Pfam" id="PF03109">
    <property type="entry name" value="ABC1"/>
    <property type="match status" value="1"/>
</dbReference>
<keyword evidence="2" id="KW-0830">Ubiquinone</keyword>
<reference evidence="2" key="1">
    <citation type="submission" date="2019-02" db="EMBL/GenBank/DDBJ databases">
        <authorList>
            <person name="Gruber-Vodicka R. H."/>
            <person name="Seah K. B. B."/>
        </authorList>
    </citation>
    <scope>NUCLEOTIDE SEQUENCE</scope>
    <source>
        <strain evidence="4">BECK_SA2B12</strain>
        <strain evidence="2">BECK_SA2B15</strain>
        <strain evidence="3">BECK_SA2B20</strain>
    </source>
</reference>
<feature type="domain" description="ABC1 atypical kinase-like" evidence="1">
    <location>
        <begin position="133"/>
        <end position="358"/>
    </location>
</feature>
<sequence>MTIPDTINNAHLLQDFDISPLVPEEYAAYRPLVAETLIFFLRHLSPARLAEIIAAQNRLDTKASIIQRFGTLLHSCPTLHKLGQLLARNRQLAPALRRRLQTLESMEPMTPLFSILPTIQRELGKTEFSKVRLASKPLAEASVAAVIPFSFHPNSSRPKEKHGKGGVLKVLKPGIEERLEEELEIWSTVSVFIDERCKTLNLASLHYAEILETVRELLFNEVKLDREQQNLAKAAQLYIDRTSAVQIPYLLPFSTSRITAMERISGNKVTEVHRLSKKARWNLAATLVDTLIMRPVFSSERSAMFHADPHAGNLFITEDGRLAILDWSLVGYLGKRERELLVQLLLGAATFNVSRVARAIEDLAYSQPDHASVCQVTELALRRLHPNKFPGFSWLVKLLDDAKLLAEVRFPSDLLLFRKNILTLEGVVADICTDCQLDKTLFLSATRQFRQELLDRVLCSPISRSFGTHLSNLDLLGLYFSLPMGVGRRYLDLLSEPLRNRFPARR</sequence>
<dbReference type="InterPro" id="IPR051130">
    <property type="entry name" value="Mito_struct-func_regulator"/>
</dbReference>
<evidence type="ECO:0000259" key="1">
    <source>
        <dbReference type="Pfam" id="PF03109"/>
    </source>
</evidence>
<evidence type="ECO:0000313" key="4">
    <source>
        <dbReference type="EMBL" id="VFK01825.1"/>
    </source>
</evidence>
<organism evidence="2">
    <name type="scientific">Candidatus Kentrum eta</name>
    <dbReference type="NCBI Taxonomy" id="2126337"/>
    <lineage>
        <taxon>Bacteria</taxon>
        <taxon>Pseudomonadati</taxon>
        <taxon>Pseudomonadota</taxon>
        <taxon>Gammaproteobacteria</taxon>
        <taxon>Candidatus Kentrum</taxon>
    </lineage>
</organism>
<proteinExistence type="predicted"/>
<evidence type="ECO:0000313" key="2">
    <source>
        <dbReference type="EMBL" id="VFJ94674.1"/>
    </source>
</evidence>
<accession>A0A450UQ37</accession>
<gene>
    <name evidence="2" type="ORF">BECKH772A_GA0070896_1007511</name>
    <name evidence="3" type="ORF">BECKH772B_GA0070898_1006911</name>
    <name evidence="4" type="ORF">BECKH772C_GA0070978_1007311</name>
</gene>
<dbReference type="InterPro" id="IPR011009">
    <property type="entry name" value="Kinase-like_dom_sf"/>
</dbReference>
<dbReference type="SUPFAM" id="SSF56112">
    <property type="entry name" value="Protein kinase-like (PK-like)"/>
    <property type="match status" value="1"/>
</dbReference>
<name>A0A450UQ37_9GAMM</name>
<protein>
    <submittedName>
        <fullName evidence="2">Ubiquinone biosynthesis protein</fullName>
    </submittedName>
</protein>
<dbReference type="PANTHER" id="PTHR43173">
    <property type="entry name" value="ABC1 FAMILY PROTEIN"/>
    <property type="match status" value="1"/>
</dbReference>
<dbReference type="EMBL" id="CAADFI010000069">
    <property type="protein sequence ID" value="VFJ94947.1"/>
    <property type="molecule type" value="Genomic_DNA"/>
</dbReference>
<dbReference type="PANTHER" id="PTHR43173:SF19">
    <property type="entry name" value="AARF DOMAIN-CONTAINING PROTEIN KINASE 1"/>
    <property type="match status" value="1"/>
</dbReference>
<dbReference type="AlphaFoldDB" id="A0A450UQ37"/>
<dbReference type="EMBL" id="CAADFG010000075">
    <property type="protein sequence ID" value="VFJ94674.1"/>
    <property type="molecule type" value="Genomic_DNA"/>
</dbReference>
<dbReference type="EMBL" id="CAADFJ010000073">
    <property type="protein sequence ID" value="VFK01825.1"/>
    <property type="molecule type" value="Genomic_DNA"/>
</dbReference>
<evidence type="ECO:0000313" key="3">
    <source>
        <dbReference type="EMBL" id="VFJ94947.1"/>
    </source>
</evidence>